<sequence length="495" mass="53112">MAAPVVIAGGGPVGLAAALLLARWGVPTVVCEAAEKRNAVGSRSICTQRDVLDILHRVGCGEILAAEGVTWTHGRTYYRHHELFRITFPATGGTGFPPFVNIPQWRVEAVLEAAVAAEPLAELRYGTAVRGLSQDAEGVTVHTGRGELRATHVIGADGHHSTVRDALGLGFEGESFADRFLIADIRAELPFGPQRRFHFDPEWNPGRQVLLHPQPDSVWRIDWQVPAGFDLTAALAKGEVDARVRRIAGDAPYEIVWLSAYRFAQRTASSYVEGRVLLAGDAAHVMTPFGARGLNSGIADAENAAWKIAMARHGLAGPGLLDSYHAERHAAAAENLRVTGRTMRFLVPGTEAEKAHRHDVLERALSDPAARAEVDSGKLYEPFPYLDSPLTTTWDGEGPAPGTMPGALCPDAPSGQRRLRERFGAGFTVIAADREPPAADTGAPVSRLRLHTPALDPRPGRVWLVRPDGHLAAILDDADTAAVTAATRRALGFPA</sequence>
<dbReference type="InterPro" id="IPR050641">
    <property type="entry name" value="RIFMO-like"/>
</dbReference>
<dbReference type="InterPro" id="IPR036188">
    <property type="entry name" value="FAD/NAD-bd_sf"/>
</dbReference>
<dbReference type="GO" id="GO:0071949">
    <property type="term" value="F:FAD binding"/>
    <property type="evidence" value="ECO:0007669"/>
    <property type="project" value="InterPro"/>
</dbReference>
<gene>
    <name evidence="5" type="ORF">HNR73_003617</name>
</gene>
<feature type="domain" description="FAD-binding" evidence="4">
    <location>
        <begin position="3"/>
        <end position="337"/>
    </location>
</feature>
<comment type="cofactor">
    <cofactor evidence="1">
        <name>FAD</name>
        <dbReference type="ChEBI" id="CHEBI:57692"/>
    </cofactor>
</comment>
<reference evidence="5 6" key="1">
    <citation type="submission" date="2020-08" db="EMBL/GenBank/DDBJ databases">
        <title>Genomic Encyclopedia of Type Strains, Phase IV (KMG-IV): sequencing the most valuable type-strain genomes for metagenomic binning, comparative biology and taxonomic classification.</title>
        <authorList>
            <person name="Goeker M."/>
        </authorList>
    </citation>
    <scope>NUCLEOTIDE SEQUENCE [LARGE SCALE GENOMIC DNA]</scope>
    <source>
        <strain evidence="5 6">YIM 65646</strain>
    </source>
</reference>
<comment type="caution">
    <text evidence="5">The sequence shown here is derived from an EMBL/GenBank/DDBJ whole genome shotgun (WGS) entry which is preliminary data.</text>
</comment>
<dbReference type="NCBIfam" id="NF006002">
    <property type="entry name" value="PRK08132.1"/>
    <property type="match status" value="1"/>
</dbReference>
<dbReference type="AlphaFoldDB" id="A0A841FLF6"/>
<evidence type="ECO:0000259" key="4">
    <source>
        <dbReference type="Pfam" id="PF01494"/>
    </source>
</evidence>
<dbReference type="SUPFAM" id="SSF51905">
    <property type="entry name" value="FAD/NAD(P)-binding domain"/>
    <property type="match status" value="1"/>
</dbReference>
<keyword evidence="3" id="KW-0274">FAD</keyword>
<dbReference type="Pfam" id="PF01494">
    <property type="entry name" value="FAD_binding_3"/>
    <property type="match status" value="1"/>
</dbReference>
<dbReference type="PRINTS" id="PR00420">
    <property type="entry name" value="RNGMNOXGNASE"/>
</dbReference>
<organism evidence="5 6">
    <name type="scientific">Phytomonospora endophytica</name>
    <dbReference type="NCBI Taxonomy" id="714109"/>
    <lineage>
        <taxon>Bacteria</taxon>
        <taxon>Bacillati</taxon>
        <taxon>Actinomycetota</taxon>
        <taxon>Actinomycetes</taxon>
        <taxon>Micromonosporales</taxon>
        <taxon>Micromonosporaceae</taxon>
        <taxon>Phytomonospora</taxon>
    </lineage>
</organism>
<keyword evidence="2" id="KW-0285">Flavoprotein</keyword>
<evidence type="ECO:0000256" key="2">
    <source>
        <dbReference type="ARBA" id="ARBA00022630"/>
    </source>
</evidence>
<dbReference type="EMBL" id="JACHGT010000007">
    <property type="protein sequence ID" value="MBB6035753.1"/>
    <property type="molecule type" value="Genomic_DNA"/>
</dbReference>
<dbReference type="Proteomes" id="UP000548476">
    <property type="component" value="Unassembled WGS sequence"/>
</dbReference>
<dbReference type="Gene3D" id="3.30.70.2450">
    <property type="match status" value="1"/>
</dbReference>
<dbReference type="Gene3D" id="3.40.30.120">
    <property type="match status" value="1"/>
</dbReference>
<dbReference type="GO" id="GO:0016709">
    <property type="term" value="F:oxidoreductase activity, acting on paired donors, with incorporation or reduction of molecular oxygen, NAD(P)H as one donor, and incorporation of one atom of oxygen"/>
    <property type="evidence" value="ECO:0007669"/>
    <property type="project" value="UniProtKB-ARBA"/>
</dbReference>
<dbReference type="PANTHER" id="PTHR43004:SF19">
    <property type="entry name" value="BINDING MONOOXYGENASE, PUTATIVE (JCVI)-RELATED"/>
    <property type="match status" value="1"/>
</dbReference>
<name>A0A841FLF6_9ACTN</name>
<dbReference type="RefSeq" id="WP_203686742.1">
    <property type="nucleotide sequence ID" value="NZ_BONT01000075.1"/>
</dbReference>
<accession>A0A841FLF6</accession>
<evidence type="ECO:0000256" key="1">
    <source>
        <dbReference type="ARBA" id="ARBA00001974"/>
    </source>
</evidence>
<dbReference type="InterPro" id="IPR002938">
    <property type="entry name" value="FAD-bd"/>
</dbReference>
<evidence type="ECO:0000313" key="5">
    <source>
        <dbReference type="EMBL" id="MBB6035753.1"/>
    </source>
</evidence>
<proteinExistence type="predicted"/>
<evidence type="ECO:0000256" key="3">
    <source>
        <dbReference type="ARBA" id="ARBA00022827"/>
    </source>
</evidence>
<keyword evidence="6" id="KW-1185">Reference proteome</keyword>
<evidence type="ECO:0000313" key="6">
    <source>
        <dbReference type="Proteomes" id="UP000548476"/>
    </source>
</evidence>
<protein>
    <submittedName>
        <fullName evidence="5">2-polyprenyl-6-methoxyphenol hydroxylase-like FAD-dependent oxidoreductase</fullName>
    </submittedName>
</protein>
<dbReference type="Gene3D" id="3.50.50.60">
    <property type="entry name" value="FAD/NAD(P)-binding domain"/>
    <property type="match status" value="1"/>
</dbReference>
<dbReference type="PANTHER" id="PTHR43004">
    <property type="entry name" value="TRK SYSTEM POTASSIUM UPTAKE PROTEIN"/>
    <property type="match status" value="1"/>
</dbReference>